<dbReference type="RefSeq" id="WP_148603019.1">
    <property type="nucleotide sequence ID" value="NZ_RXYB01000005.1"/>
</dbReference>
<dbReference type="PROSITE" id="PS51217">
    <property type="entry name" value="UVRD_HELICASE_CTER"/>
    <property type="match status" value="1"/>
</dbReference>
<keyword evidence="6" id="KW-0269">Exonuclease</keyword>
<evidence type="ECO:0000256" key="1">
    <source>
        <dbReference type="ARBA" id="ARBA00022722"/>
    </source>
</evidence>
<dbReference type="PANTHER" id="PTHR30591">
    <property type="entry name" value="RECBCD ENZYME SUBUNIT RECC"/>
    <property type="match status" value="1"/>
</dbReference>
<dbReference type="PANTHER" id="PTHR30591:SF1">
    <property type="entry name" value="RECBCD ENZYME SUBUNIT RECC"/>
    <property type="match status" value="1"/>
</dbReference>
<keyword evidence="1" id="KW-0540">Nuclease</keyword>
<protein>
    <recommendedName>
        <fullName evidence="10">UvrD-like helicase C-terminal domain-containing protein</fullName>
    </recommendedName>
</protein>
<dbReference type="InterPro" id="IPR049035">
    <property type="entry name" value="ADDB_N"/>
</dbReference>
<dbReference type="Pfam" id="PF21445">
    <property type="entry name" value="ADDB_N"/>
    <property type="match status" value="1"/>
</dbReference>
<dbReference type="Gene3D" id="3.40.50.300">
    <property type="entry name" value="P-loop containing nucleotide triphosphate hydrolases"/>
    <property type="match status" value="4"/>
</dbReference>
<dbReference type="InterPro" id="IPR014017">
    <property type="entry name" value="DNA_helicase_UvrD-like_C"/>
</dbReference>
<keyword evidence="2" id="KW-0547">Nucleotide-binding</keyword>
<organism evidence="11 12">
    <name type="scientific">Acetobacterium tundrae</name>
    <dbReference type="NCBI Taxonomy" id="132932"/>
    <lineage>
        <taxon>Bacteria</taxon>
        <taxon>Bacillati</taxon>
        <taxon>Bacillota</taxon>
        <taxon>Clostridia</taxon>
        <taxon>Eubacteriales</taxon>
        <taxon>Eubacteriaceae</taxon>
        <taxon>Acetobacterium</taxon>
    </lineage>
</organism>
<keyword evidence="5" id="KW-0347">Helicase</keyword>
<keyword evidence="3" id="KW-0227">DNA damage</keyword>
<sequence>MGITIITGRRSQTLSQTVYHEIGKALAAGKEKLYLIVPEQFTLGAEEALIKANNLNGLLNVEVLSPNRLGDRVLKETGGLTKTYMDEHGKNMLLQKTLGEIQEELTIYRSSVKKPGFLQSISDLIGELKQNEISPENLEESIKNFSHGMMPQKIGDIVKIYGHFRDLLGDDRKDEEDFKSLVSEKIPLAEFLKNSELWLDGFQNFSTQDYHMIRNLVDTVNEFHIAIPWDPNQESRDQEVFQLTQNTLNAIKDIGARANVEFKMVKVPNQDTKSRELNHLEANLFAYPKKEYPTEVGQITLTQCENTWEEVEKGAQKILELIREEQFSFRDIVVLTGDIDEYGSIIKRVFTQYKIPYFMDDLRAIGDNHLVEAVISALEAIQNNYRFDDIFGFVKTGFSPITLSECEDLENYVLEFGIRGKQWEKAFTKISQNEAIDLETLNGLRVRLIEPLAGLQEAMRTKKTCGEYTQALYEFLLTIQTPEKIDALVERLSEEGNYEAAGIYHQIWNILMAVFDQIAETMGADDAAKEDYLRILKSGFQGYRLGIIPPYRDYVSITDLRRSRSSAFEVLIVFGLNEGKIPGTGTEPNLFSDVERQILGSVQIKLQNNRGFQMDQERFLVYDLLTKPQSRLCLYWALTDMEGNSQQPSILLSQMLGIFPKIEIAFTLTSGRESFWDTLSTPESTLWHLVSYSRNKKELTQVKITKADALWETVKDWYKNNPEYQKEYWILEAALNYPGISPEMTPNEATQLYGRNLRTSISRLESHRQCPFSHYVKYGLRPEGRPIYTIQAPEIGNLLHDLIDGFFKKAQAESLDLRTLPKTERDLIVENVMATCLPQIKTNVFNSTGQNQYLGKKLERVGKKSIDVLIEQLNAGDFEPTATEFSFEQEIMLPDEKMGNAKIYGKIDRLDLYEKDGNTWVKVIDYKTGNKKLGYDDIYYGLSLQLLVYLDGAMTVISGEEIQPGGTFYFYVDDPIPRVDLEAEIQGAINKTFKLNGLLLDDDAVIEAMDNNRDKNASAILPIYGSESKLSRSEFDAIISYVRKTVIRQIKRIYQGDIKIKPYRKGSSYACQYCEYKGICQFDDDIIQSGYDVLKKTMKKDVFFQLIQGGETNEVDQ</sequence>
<dbReference type="SUPFAM" id="SSF52540">
    <property type="entry name" value="P-loop containing nucleoside triphosphate hydrolases"/>
    <property type="match status" value="1"/>
</dbReference>
<evidence type="ECO:0000256" key="3">
    <source>
        <dbReference type="ARBA" id="ARBA00022763"/>
    </source>
</evidence>
<name>A0ABR6WM52_9FIRM</name>
<evidence type="ECO:0000313" key="11">
    <source>
        <dbReference type="EMBL" id="MBC3797202.1"/>
    </source>
</evidence>
<dbReference type="InterPro" id="IPR038726">
    <property type="entry name" value="PDDEXK_AddAB-type"/>
</dbReference>
<evidence type="ECO:0000256" key="8">
    <source>
        <dbReference type="ARBA" id="ARBA00023125"/>
    </source>
</evidence>
<keyword evidence="9" id="KW-0234">DNA repair</keyword>
<comment type="caution">
    <text evidence="11">The sequence shown here is derived from an EMBL/GenBank/DDBJ whole genome shotgun (WGS) entry which is preliminary data.</text>
</comment>
<evidence type="ECO:0000256" key="4">
    <source>
        <dbReference type="ARBA" id="ARBA00022801"/>
    </source>
</evidence>
<evidence type="ECO:0000256" key="9">
    <source>
        <dbReference type="ARBA" id="ARBA00023204"/>
    </source>
</evidence>
<evidence type="ECO:0000256" key="2">
    <source>
        <dbReference type="ARBA" id="ARBA00022741"/>
    </source>
</evidence>
<dbReference type="EMBL" id="WJBB01000009">
    <property type="protein sequence ID" value="MBC3797202.1"/>
    <property type="molecule type" value="Genomic_DNA"/>
</dbReference>
<evidence type="ECO:0000256" key="6">
    <source>
        <dbReference type="ARBA" id="ARBA00022839"/>
    </source>
</evidence>
<dbReference type="Pfam" id="PF12705">
    <property type="entry name" value="PDDEXK_1"/>
    <property type="match status" value="1"/>
</dbReference>
<dbReference type="Gene3D" id="3.90.320.10">
    <property type="match status" value="1"/>
</dbReference>
<accession>A0ABR6WM52</accession>
<feature type="domain" description="UvrD-like helicase C-terminal" evidence="10">
    <location>
        <begin position="268"/>
        <end position="565"/>
    </location>
</feature>
<keyword evidence="4" id="KW-0378">Hydrolase</keyword>
<evidence type="ECO:0000256" key="7">
    <source>
        <dbReference type="ARBA" id="ARBA00022840"/>
    </source>
</evidence>
<evidence type="ECO:0000313" key="12">
    <source>
        <dbReference type="Proteomes" id="UP000653358"/>
    </source>
</evidence>
<proteinExistence type="predicted"/>
<dbReference type="InterPro" id="IPR027417">
    <property type="entry name" value="P-loop_NTPase"/>
</dbReference>
<keyword evidence="7" id="KW-0067">ATP-binding</keyword>
<reference evidence="11 12" key="1">
    <citation type="journal article" date="2020" name="mSystems">
        <title>Defining Genomic and Predicted Metabolic Features of the Acetobacterium Genus.</title>
        <authorList>
            <person name="Ross D.E."/>
            <person name="Marshall C.W."/>
            <person name="Gulliver D."/>
            <person name="May H.D."/>
            <person name="Norman R.S."/>
        </authorList>
    </citation>
    <scope>NUCLEOTIDE SEQUENCE [LARGE SCALE GENOMIC DNA]</scope>
    <source>
        <strain evidence="11 12">DSM 9173</strain>
    </source>
</reference>
<evidence type="ECO:0000256" key="5">
    <source>
        <dbReference type="ARBA" id="ARBA00022806"/>
    </source>
</evidence>
<dbReference type="Proteomes" id="UP000653358">
    <property type="component" value="Unassembled WGS sequence"/>
</dbReference>
<keyword evidence="12" id="KW-1185">Reference proteome</keyword>
<keyword evidence="8" id="KW-0238">DNA-binding</keyword>
<dbReference type="InterPro" id="IPR011604">
    <property type="entry name" value="PDDEXK-like_dom_sf"/>
</dbReference>
<gene>
    <name evidence="11" type="ORF">GH807_09095</name>
</gene>
<evidence type="ECO:0000259" key="10">
    <source>
        <dbReference type="PROSITE" id="PS51217"/>
    </source>
</evidence>